<gene>
    <name evidence="1" type="ORF">Bca52824_079379</name>
</gene>
<organism evidence="1 2">
    <name type="scientific">Brassica carinata</name>
    <name type="common">Ethiopian mustard</name>
    <name type="synonym">Abyssinian cabbage</name>
    <dbReference type="NCBI Taxonomy" id="52824"/>
    <lineage>
        <taxon>Eukaryota</taxon>
        <taxon>Viridiplantae</taxon>
        <taxon>Streptophyta</taxon>
        <taxon>Embryophyta</taxon>
        <taxon>Tracheophyta</taxon>
        <taxon>Spermatophyta</taxon>
        <taxon>Magnoliopsida</taxon>
        <taxon>eudicotyledons</taxon>
        <taxon>Gunneridae</taxon>
        <taxon>Pentapetalae</taxon>
        <taxon>rosids</taxon>
        <taxon>malvids</taxon>
        <taxon>Brassicales</taxon>
        <taxon>Brassicaceae</taxon>
        <taxon>Brassiceae</taxon>
        <taxon>Brassica</taxon>
    </lineage>
</organism>
<reference evidence="1 2" key="1">
    <citation type="submission" date="2020-02" db="EMBL/GenBank/DDBJ databases">
        <authorList>
            <person name="Ma Q."/>
            <person name="Huang Y."/>
            <person name="Song X."/>
            <person name="Pei D."/>
        </authorList>
    </citation>
    <scope>NUCLEOTIDE SEQUENCE [LARGE SCALE GENOMIC DNA]</scope>
    <source>
        <strain evidence="1">Sxm20200214</strain>
        <tissue evidence="1">Leaf</tissue>
    </source>
</reference>
<protein>
    <submittedName>
        <fullName evidence="1">Uncharacterized protein</fullName>
    </submittedName>
</protein>
<dbReference type="Proteomes" id="UP000886595">
    <property type="component" value="Unassembled WGS sequence"/>
</dbReference>
<dbReference type="EMBL" id="JAAMPC010000015">
    <property type="protein sequence ID" value="KAG2260085.1"/>
    <property type="molecule type" value="Genomic_DNA"/>
</dbReference>
<comment type="caution">
    <text evidence="1">The sequence shown here is derived from an EMBL/GenBank/DDBJ whole genome shotgun (WGS) entry which is preliminary data.</text>
</comment>
<evidence type="ECO:0000313" key="2">
    <source>
        <dbReference type="Proteomes" id="UP000886595"/>
    </source>
</evidence>
<keyword evidence="2" id="KW-1185">Reference proteome</keyword>
<dbReference type="AlphaFoldDB" id="A0A8X7TYZ0"/>
<sequence>MSSEVYYRSWMENLIWISTPICLRRIVQGIGEFMRLVQQQRMQNENELESYEAGTSILENVHVTLAPLPKNLTWESLFPVWIDEDHKWHEPTCPEVPLPRVEGTDADVDVVVVKVPCDGVSEDKGLRDVFRLQVNLAAAKLVVESGWRNVDRAVYVVLSGHVVPCRRSLGVMSALQHRLLN</sequence>
<evidence type="ECO:0000313" key="1">
    <source>
        <dbReference type="EMBL" id="KAG2260085.1"/>
    </source>
</evidence>
<accession>A0A8X7TYZ0</accession>
<name>A0A8X7TYZ0_BRACI</name>
<proteinExistence type="predicted"/>